<name>A0A1L9S5Y3_9EURO</name>
<dbReference type="Proteomes" id="UP000184188">
    <property type="component" value="Unassembled WGS sequence"/>
</dbReference>
<dbReference type="AlphaFoldDB" id="A0A1L9S5Y3"/>
<organism evidence="1 2">
    <name type="scientific">Penicilliopsis zonata CBS 506.65</name>
    <dbReference type="NCBI Taxonomy" id="1073090"/>
    <lineage>
        <taxon>Eukaryota</taxon>
        <taxon>Fungi</taxon>
        <taxon>Dikarya</taxon>
        <taxon>Ascomycota</taxon>
        <taxon>Pezizomycotina</taxon>
        <taxon>Eurotiomycetes</taxon>
        <taxon>Eurotiomycetidae</taxon>
        <taxon>Eurotiales</taxon>
        <taxon>Aspergillaceae</taxon>
        <taxon>Penicilliopsis</taxon>
    </lineage>
</organism>
<dbReference type="GeneID" id="34608978"/>
<proteinExistence type="predicted"/>
<gene>
    <name evidence="1" type="ORF">ASPZODRAFT_1304749</name>
</gene>
<evidence type="ECO:0000313" key="1">
    <source>
        <dbReference type="EMBL" id="OJJ42555.1"/>
    </source>
</evidence>
<keyword evidence="2" id="KW-1185">Reference proteome</keyword>
<accession>A0A1L9S5Y3</accession>
<evidence type="ECO:0000313" key="2">
    <source>
        <dbReference type="Proteomes" id="UP000184188"/>
    </source>
</evidence>
<dbReference type="RefSeq" id="XP_022577065.1">
    <property type="nucleotide sequence ID" value="XM_022722513.1"/>
</dbReference>
<protein>
    <submittedName>
        <fullName evidence="1">Uncharacterized protein</fullName>
    </submittedName>
</protein>
<reference evidence="2" key="1">
    <citation type="journal article" date="2017" name="Genome Biol.">
        <title>Comparative genomics reveals high biological diversity and specific adaptations in the industrially and medically important fungal genus Aspergillus.</title>
        <authorList>
            <person name="de Vries R.P."/>
            <person name="Riley R."/>
            <person name="Wiebenga A."/>
            <person name="Aguilar-Osorio G."/>
            <person name="Amillis S."/>
            <person name="Uchima C.A."/>
            <person name="Anderluh G."/>
            <person name="Asadollahi M."/>
            <person name="Askin M."/>
            <person name="Barry K."/>
            <person name="Battaglia E."/>
            <person name="Bayram O."/>
            <person name="Benocci T."/>
            <person name="Braus-Stromeyer S.A."/>
            <person name="Caldana C."/>
            <person name="Canovas D."/>
            <person name="Cerqueira G.C."/>
            <person name="Chen F."/>
            <person name="Chen W."/>
            <person name="Choi C."/>
            <person name="Clum A."/>
            <person name="Dos Santos R.A."/>
            <person name="Damasio A.R."/>
            <person name="Diallinas G."/>
            <person name="Emri T."/>
            <person name="Fekete E."/>
            <person name="Flipphi M."/>
            <person name="Freyberg S."/>
            <person name="Gallo A."/>
            <person name="Gournas C."/>
            <person name="Habgood R."/>
            <person name="Hainaut M."/>
            <person name="Harispe M.L."/>
            <person name="Henrissat B."/>
            <person name="Hilden K.S."/>
            <person name="Hope R."/>
            <person name="Hossain A."/>
            <person name="Karabika E."/>
            <person name="Karaffa L."/>
            <person name="Karanyi Z."/>
            <person name="Krasevec N."/>
            <person name="Kuo A."/>
            <person name="Kusch H."/>
            <person name="LaButti K."/>
            <person name="Lagendijk E.L."/>
            <person name="Lapidus A."/>
            <person name="Levasseur A."/>
            <person name="Lindquist E."/>
            <person name="Lipzen A."/>
            <person name="Logrieco A.F."/>
            <person name="MacCabe A."/>
            <person name="Maekelae M.R."/>
            <person name="Malavazi I."/>
            <person name="Melin P."/>
            <person name="Meyer V."/>
            <person name="Mielnichuk N."/>
            <person name="Miskei M."/>
            <person name="Molnar A.P."/>
            <person name="Mule G."/>
            <person name="Ngan C.Y."/>
            <person name="Orejas M."/>
            <person name="Orosz E."/>
            <person name="Ouedraogo J.P."/>
            <person name="Overkamp K.M."/>
            <person name="Park H.-S."/>
            <person name="Perrone G."/>
            <person name="Piumi F."/>
            <person name="Punt P.J."/>
            <person name="Ram A.F."/>
            <person name="Ramon A."/>
            <person name="Rauscher S."/>
            <person name="Record E."/>
            <person name="Riano-Pachon D.M."/>
            <person name="Robert V."/>
            <person name="Roehrig J."/>
            <person name="Ruller R."/>
            <person name="Salamov A."/>
            <person name="Salih N.S."/>
            <person name="Samson R.A."/>
            <person name="Sandor E."/>
            <person name="Sanguinetti M."/>
            <person name="Schuetze T."/>
            <person name="Sepcic K."/>
            <person name="Shelest E."/>
            <person name="Sherlock G."/>
            <person name="Sophianopoulou V."/>
            <person name="Squina F.M."/>
            <person name="Sun H."/>
            <person name="Susca A."/>
            <person name="Todd R.B."/>
            <person name="Tsang A."/>
            <person name="Unkles S.E."/>
            <person name="van de Wiele N."/>
            <person name="van Rossen-Uffink D."/>
            <person name="Oliveira J.V."/>
            <person name="Vesth T.C."/>
            <person name="Visser J."/>
            <person name="Yu J.-H."/>
            <person name="Zhou M."/>
            <person name="Andersen M.R."/>
            <person name="Archer D.B."/>
            <person name="Baker S.E."/>
            <person name="Benoit I."/>
            <person name="Brakhage A.A."/>
            <person name="Braus G.H."/>
            <person name="Fischer R."/>
            <person name="Frisvad J.C."/>
            <person name="Goldman G.H."/>
            <person name="Houbraken J."/>
            <person name="Oakley B."/>
            <person name="Pocsi I."/>
            <person name="Scazzocchio C."/>
            <person name="Seiboth B."/>
            <person name="vanKuyk P.A."/>
            <person name="Wortman J."/>
            <person name="Dyer P.S."/>
            <person name="Grigoriev I.V."/>
        </authorList>
    </citation>
    <scope>NUCLEOTIDE SEQUENCE [LARGE SCALE GENOMIC DNA]</scope>
    <source>
        <strain evidence="2">CBS 506.65</strain>
    </source>
</reference>
<dbReference type="EMBL" id="KV878358">
    <property type="protein sequence ID" value="OJJ42555.1"/>
    <property type="molecule type" value="Genomic_DNA"/>
</dbReference>
<dbReference type="VEuPathDB" id="FungiDB:ASPZODRAFT_1304749"/>
<sequence>MKLDFVSLPVGNGLRLRSTPADWRLHNNSEDSSRLCRIRVTVVVMRNNVTQGKCQANETRRPDDVAPRYFLFGTRPPALHVTQSRRVIQQRMRGQYHHAAIVLGSPDWRGICDTHMIAAFSHLLLISLLALQKNLKSSSSSLSYSVFSIIPNDCDPVL</sequence>